<feature type="non-terminal residue" evidence="2">
    <location>
        <position position="1"/>
    </location>
</feature>
<reference evidence="2" key="1">
    <citation type="submission" date="2023-10" db="EMBL/GenBank/DDBJ databases">
        <authorList>
            <person name="Chen Y."/>
            <person name="Shah S."/>
            <person name="Dougan E. K."/>
            <person name="Thang M."/>
            <person name="Chan C."/>
        </authorList>
    </citation>
    <scope>NUCLEOTIDE SEQUENCE [LARGE SCALE GENOMIC DNA]</scope>
</reference>
<keyword evidence="3" id="KW-1185">Reference proteome</keyword>
<proteinExistence type="predicted"/>
<evidence type="ECO:0000313" key="2">
    <source>
        <dbReference type="EMBL" id="CAK0876427.1"/>
    </source>
</evidence>
<evidence type="ECO:0000256" key="1">
    <source>
        <dbReference type="SAM" id="MobiDB-lite"/>
    </source>
</evidence>
<sequence length="157" mass="17236">GLALPSRRGPSALAAAERRQRLGRRLAGPRSPGAGRPAPAMSHVEQLKQLQPDGPGRQGAVARLRRGLWEQQSPGPVIRDPAKHDVTFIDSFITQYQSGARLQWQEGEEFILELGQRKSGSWKSCWEMYANQKPIDGKPKHDPAHTPPTSSRASSTS</sequence>
<name>A0ABN9VTM7_9DINO</name>
<comment type="caution">
    <text evidence="2">The sequence shown here is derived from an EMBL/GenBank/DDBJ whole genome shotgun (WGS) entry which is preliminary data.</text>
</comment>
<dbReference type="EMBL" id="CAUYUJ010017625">
    <property type="protein sequence ID" value="CAK0876427.1"/>
    <property type="molecule type" value="Genomic_DNA"/>
</dbReference>
<feature type="compositionally biased region" description="Low complexity" evidence="1">
    <location>
        <begin position="147"/>
        <end position="157"/>
    </location>
</feature>
<dbReference type="Proteomes" id="UP001189429">
    <property type="component" value="Unassembled WGS sequence"/>
</dbReference>
<feature type="compositionally biased region" description="Basic and acidic residues" evidence="1">
    <location>
        <begin position="135"/>
        <end position="144"/>
    </location>
</feature>
<protein>
    <recommendedName>
        <fullName evidence="4">Protein arginine methyltransferase NDUFAF7</fullName>
    </recommendedName>
</protein>
<organism evidence="2 3">
    <name type="scientific">Prorocentrum cordatum</name>
    <dbReference type="NCBI Taxonomy" id="2364126"/>
    <lineage>
        <taxon>Eukaryota</taxon>
        <taxon>Sar</taxon>
        <taxon>Alveolata</taxon>
        <taxon>Dinophyceae</taxon>
        <taxon>Prorocentrales</taxon>
        <taxon>Prorocentraceae</taxon>
        <taxon>Prorocentrum</taxon>
    </lineage>
</organism>
<evidence type="ECO:0008006" key="4">
    <source>
        <dbReference type="Google" id="ProtNLM"/>
    </source>
</evidence>
<feature type="compositionally biased region" description="Low complexity" evidence="1">
    <location>
        <begin position="25"/>
        <end position="40"/>
    </location>
</feature>
<gene>
    <name evidence="2" type="ORF">PCOR1329_LOCUS60800</name>
</gene>
<feature type="region of interest" description="Disordered" evidence="1">
    <location>
        <begin position="132"/>
        <end position="157"/>
    </location>
</feature>
<accession>A0ABN9VTM7</accession>
<evidence type="ECO:0000313" key="3">
    <source>
        <dbReference type="Proteomes" id="UP001189429"/>
    </source>
</evidence>
<feature type="region of interest" description="Disordered" evidence="1">
    <location>
        <begin position="1"/>
        <end position="82"/>
    </location>
</feature>